<comment type="caution">
    <text evidence="2">The sequence shown here is derived from an EMBL/GenBank/DDBJ whole genome shotgun (WGS) entry which is preliminary data.</text>
</comment>
<dbReference type="PROSITE" id="PS50943">
    <property type="entry name" value="HTH_CROC1"/>
    <property type="match status" value="1"/>
</dbReference>
<sequence>METKPEKNHRVSFSKEEKETFLSRLALLQKGRTLLQAAEDWGVPRSTLNNYIHRGSNPRTNVIKEIAKKESVSLEWLMYGVGDAPQSSQSSQSSQHGDAAIMRVVQVIKGMSEALDSKQREQLANFLIIKAAEYITLLQNDDMQKLLQLDGRKREAALRLEKMSDEEVREILDATSSVKENSTIDQTTKRAI</sequence>
<dbReference type="InterPro" id="IPR001387">
    <property type="entry name" value="Cro/C1-type_HTH"/>
</dbReference>
<dbReference type="CDD" id="cd00093">
    <property type="entry name" value="HTH_XRE"/>
    <property type="match status" value="1"/>
</dbReference>
<protein>
    <submittedName>
        <fullName evidence="2">Bacteriophage CI repressor</fullName>
    </submittedName>
</protein>
<dbReference type="EMBL" id="AAIAJV010000004">
    <property type="protein sequence ID" value="ECC1605336.1"/>
    <property type="molecule type" value="Genomic_DNA"/>
</dbReference>
<dbReference type="GO" id="GO:0045892">
    <property type="term" value="P:negative regulation of DNA-templated transcription"/>
    <property type="evidence" value="ECO:0007669"/>
    <property type="project" value="InterPro"/>
</dbReference>
<dbReference type="AlphaFoldDB" id="A0A5Y1WBM5"/>
<proteinExistence type="predicted"/>
<dbReference type="InterPro" id="IPR010744">
    <property type="entry name" value="Phage_CI_N"/>
</dbReference>
<reference evidence="2" key="1">
    <citation type="submission" date="2019-07" db="EMBL/GenBank/DDBJ databases">
        <authorList>
            <person name="Ashton P.M."/>
            <person name="Dallman T."/>
            <person name="Nair S."/>
            <person name="De Pinna E."/>
            <person name="Peters T."/>
            <person name="Grant K."/>
        </authorList>
    </citation>
    <scope>NUCLEOTIDE SEQUENCE</scope>
    <source>
        <strain evidence="2">646013</strain>
    </source>
</reference>
<dbReference type="Gene3D" id="1.10.260.40">
    <property type="entry name" value="lambda repressor-like DNA-binding domains"/>
    <property type="match status" value="1"/>
</dbReference>
<name>A0A5Y1WBM5_SALER</name>
<accession>A0A5Y1WBM5</accession>
<dbReference type="Pfam" id="PF07022">
    <property type="entry name" value="Phage_CI_repr"/>
    <property type="match status" value="1"/>
</dbReference>
<organism evidence="2">
    <name type="scientific">Salmonella enterica subsp. salamae</name>
    <dbReference type="NCBI Taxonomy" id="59202"/>
    <lineage>
        <taxon>Bacteria</taxon>
        <taxon>Pseudomonadati</taxon>
        <taxon>Pseudomonadota</taxon>
        <taxon>Gammaproteobacteria</taxon>
        <taxon>Enterobacterales</taxon>
        <taxon>Enterobacteriaceae</taxon>
        <taxon>Salmonella</taxon>
    </lineage>
</organism>
<dbReference type="GO" id="GO:0003677">
    <property type="term" value="F:DNA binding"/>
    <property type="evidence" value="ECO:0007669"/>
    <property type="project" value="InterPro"/>
</dbReference>
<evidence type="ECO:0000313" key="2">
    <source>
        <dbReference type="EMBL" id="ECC1605336.1"/>
    </source>
</evidence>
<gene>
    <name evidence="2" type="ORF">FNI14_05005</name>
</gene>
<dbReference type="SUPFAM" id="SSF47413">
    <property type="entry name" value="lambda repressor-like DNA-binding domains"/>
    <property type="match status" value="1"/>
</dbReference>
<feature type="domain" description="HTH cro/C1-type" evidence="1">
    <location>
        <begin position="24"/>
        <end position="77"/>
    </location>
</feature>
<evidence type="ECO:0000259" key="1">
    <source>
        <dbReference type="PROSITE" id="PS50943"/>
    </source>
</evidence>
<dbReference type="InterPro" id="IPR010982">
    <property type="entry name" value="Lambda_DNA-bd_dom_sf"/>
</dbReference>